<sequence>MKKLLTILGSIGMITGTATSVVACGVFIPTSDQRISLLDIDDINVVEGETKEEIQARIQARIQKAINSNLAKTIRPVFGMDYEIIWPSDELLAGEIITVKANATSEWLRDYFEIRIQAKTLIHDQRISLLGIRVTDIIEGDEREEILEKIQKAIDNKLKEIKGNDQKAVFGKDYVVDGLEEKWTEPGIILVRAKDESELIKDSFVIRMKDKAPIQIIKISISDINDIEAVVDYEREEIAEKIQKAIDNKLAEANPDRVKEAVLGIDYTIEWPNDESVVGNNIIVKASDKSMLIIDWFEIKIKPSHEIIDGNFDKKTAVPNGVNYFFFDESLIKDYDEVEVVEVDHNGQEIKDESFKKLRYAWLYEKGWINNSGLTEDMIPTEGPDQRTVSITAKNHVGLAYVKLKGVKKSNSKTKTKEFLNVNFVVDIKKFNIASLNNKLNAYVGEEQKTIESRVQTMIDTATFMHTSEDMKNITEPKRDFVIKHYPLHDGIHVGDQITVIANKSSKSIFGEFSFKLKADTRVDIWDLQWQFTPKPAETFKTFKNRFQEALNDKYPELNLQLKKDFFILSNPLLNDDDIIAGQRITINAHINSDKIKCEIKYFVPPGK</sequence>
<organism evidence="1 2">
    <name type="scientific">Williamsoniiplasma luminosum</name>
    <dbReference type="NCBI Taxonomy" id="214888"/>
    <lineage>
        <taxon>Bacteria</taxon>
        <taxon>Bacillati</taxon>
        <taxon>Mycoplasmatota</taxon>
        <taxon>Mollicutes</taxon>
        <taxon>Entomoplasmatales</taxon>
        <taxon>Williamsoniiplasma</taxon>
    </lineage>
</organism>
<accession>A0A2K8NVZ8</accession>
<dbReference type="NCBIfam" id="NF038029">
    <property type="entry name" value="LP_plasma"/>
    <property type="match status" value="1"/>
</dbReference>
<evidence type="ECO:0008006" key="3">
    <source>
        <dbReference type="Google" id="ProtNLM"/>
    </source>
</evidence>
<dbReference type="AlphaFoldDB" id="A0A2K8NVZ8"/>
<evidence type="ECO:0000313" key="1">
    <source>
        <dbReference type="EMBL" id="ATZ16813.1"/>
    </source>
</evidence>
<dbReference type="Proteomes" id="UP000232063">
    <property type="component" value="Chromosome"/>
</dbReference>
<keyword evidence="2" id="KW-1185">Reference proteome</keyword>
<dbReference type="InterPro" id="IPR007880">
    <property type="entry name" value="Spiralin"/>
</dbReference>
<dbReference type="KEGG" id="elj:ELUMI_v1c00850"/>
<dbReference type="InterPro" id="IPR054816">
    <property type="entry name" value="Lipoprotein_mollicutes-type_CS"/>
</dbReference>
<reference evidence="1 2" key="1">
    <citation type="submission" date="2017-11" db="EMBL/GenBank/DDBJ databases">
        <title>Genome sequence of Entomoplasma luminosum PIMN-1 (ATCC 49195).</title>
        <authorList>
            <person name="Lo W.-S."/>
            <person name="Gasparich G.E."/>
            <person name="Kuo C.-H."/>
        </authorList>
    </citation>
    <scope>NUCLEOTIDE SEQUENCE [LARGE SCALE GENOMIC DNA]</scope>
    <source>
        <strain evidence="1 2">PIMN-1</strain>
    </source>
</reference>
<dbReference type="RefSeq" id="WP_025734446.1">
    <property type="nucleotide sequence ID" value="NZ_CP024963.1"/>
</dbReference>
<dbReference type="Pfam" id="PF05215">
    <property type="entry name" value="Spiralin"/>
    <property type="match status" value="5"/>
</dbReference>
<name>A0A2K8NVZ8_9MOLU</name>
<dbReference type="GO" id="GO:0016020">
    <property type="term" value="C:membrane"/>
    <property type="evidence" value="ECO:0007669"/>
    <property type="project" value="InterPro"/>
</dbReference>
<dbReference type="EMBL" id="CP024963">
    <property type="protein sequence ID" value="ATZ16813.1"/>
    <property type="molecule type" value="Genomic_DNA"/>
</dbReference>
<protein>
    <recommendedName>
        <fullName evidence="3">Lipoprotein</fullName>
    </recommendedName>
</protein>
<gene>
    <name evidence="1" type="ORF">ELUMI_v1c00850</name>
</gene>
<dbReference type="PROSITE" id="PS51257">
    <property type="entry name" value="PROKAR_LIPOPROTEIN"/>
    <property type="match status" value="1"/>
</dbReference>
<proteinExistence type="predicted"/>
<evidence type="ECO:0000313" key="2">
    <source>
        <dbReference type="Proteomes" id="UP000232063"/>
    </source>
</evidence>